<name>A0ABX1Q8M4_9RHOO</name>
<dbReference type="RefSeq" id="WP_169258498.1">
    <property type="nucleotide sequence ID" value="NZ_WTVQ01000001.1"/>
</dbReference>
<organism evidence="7 8">
    <name type="scientific">Aromatoleum diolicum</name>
    <dbReference type="NCBI Taxonomy" id="75796"/>
    <lineage>
        <taxon>Bacteria</taxon>
        <taxon>Pseudomonadati</taxon>
        <taxon>Pseudomonadota</taxon>
        <taxon>Betaproteobacteria</taxon>
        <taxon>Rhodocyclales</taxon>
        <taxon>Rhodocyclaceae</taxon>
        <taxon>Aromatoleum</taxon>
    </lineage>
</organism>
<comment type="function">
    <text evidence="1 6">May protect the nitrogenase Fe-Mo protein from oxidative damage.</text>
</comment>
<gene>
    <name evidence="6" type="primary">nifW</name>
    <name evidence="7" type="ORF">GPA25_01165</name>
</gene>
<reference evidence="7 8" key="1">
    <citation type="submission" date="2019-12" db="EMBL/GenBank/DDBJ databases">
        <title>Comparative genomics gives insights into the taxonomy of the Azoarcus-Aromatoleum group and reveals separate origins of nif in the plant-associated Azoarcus and non-plant-associated Aromatoleum sub-groups.</title>
        <authorList>
            <person name="Lafos M."/>
            <person name="Maluk M."/>
            <person name="Batista M."/>
            <person name="Junghare M."/>
            <person name="Carmona M."/>
            <person name="Faoro H."/>
            <person name="Cruz L.M."/>
            <person name="Battistoni F."/>
            <person name="De Souza E."/>
            <person name="Pedrosa F."/>
            <person name="Chen W.-M."/>
            <person name="Poole P.S."/>
            <person name="Dixon R.A."/>
            <person name="James E.K."/>
        </authorList>
    </citation>
    <scope>NUCLEOTIDE SEQUENCE [LARGE SCALE GENOMIC DNA]</scope>
    <source>
        <strain evidence="7 8">22Lin</strain>
    </source>
</reference>
<dbReference type="InterPro" id="IPR004893">
    <property type="entry name" value="NifW"/>
</dbReference>
<evidence type="ECO:0000256" key="6">
    <source>
        <dbReference type="HAMAP-Rule" id="MF_00529"/>
    </source>
</evidence>
<protein>
    <recommendedName>
        <fullName evidence="4 6">Nitrogenase-stabilizing/protective protein NifW</fullName>
    </recommendedName>
</protein>
<dbReference type="EMBL" id="WTVQ01000001">
    <property type="protein sequence ID" value="NMG73361.1"/>
    <property type="molecule type" value="Genomic_DNA"/>
</dbReference>
<evidence type="ECO:0000313" key="7">
    <source>
        <dbReference type="EMBL" id="NMG73361.1"/>
    </source>
</evidence>
<evidence type="ECO:0000313" key="8">
    <source>
        <dbReference type="Proteomes" id="UP000648984"/>
    </source>
</evidence>
<keyword evidence="8" id="KW-1185">Reference proteome</keyword>
<comment type="subunit">
    <text evidence="3 6">Homotrimer; associates with NifD.</text>
</comment>
<evidence type="ECO:0000256" key="5">
    <source>
        <dbReference type="ARBA" id="ARBA00023231"/>
    </source>
</evidence>
<dbReference type="Proteomes" id="UP000648984">
    <property type="component" value="Unassembled WGS sequence"/>
</dbReference>
<dbReference type="PIRSF" id="PIRSF005790">
    <property type="entry name" value="NifW"/>
    <property type="match status" value="1"/>
</dbReference>
<proteinExistence type="inferred from homology"/>
<keyword evidence="5 6" id="KW-0535">Nitrogen fixation</keyword>
<accession>A0ABX1Q8M4</accession>
<sequence>MSALVEDMKRLESAEDFLDYFAIPYDAAVVHVSRLHILKRFYQYLATRGGVEGLPPASAHAACRDMLATAYGDFIASNGIEQKVFKVFQTARGEHRVAVGGLRRVVSA</sequence>
<dbReference type="Pfam" id="PF03206">
    <property type="entry name" value="NifW"/>
    <property type="match status" value="1"/>
</dbReference>
<comment type="caution">
    <text evidence="7">The sequence shown here is derived from an EMBL/GenBank/DDBJ whole genome shotgun (WGS) entry which is preliminary data.</text>
</comment>
<evidence type="ECO:0000256" key="1">
    <source>
        <dbReference type="ARBA" id="ARBA00002247"/>
    </source>
</evidence>
<evidence type="ECO:0000256" key="2">
    <source>
        <dbReference type="ARBA" id="ARBA00008351"/>
    </source>
</evidence>
<evidence type="ECO:0000256" key="4">
    <source>
        <dbReference type="ARBA" id="ARBA00016274"/>
    </source>
</evidence>
<dbReference type="HAMAP" id="MF_00529">
    <property type="entry name" value="NifW"/>
    <property type="match status" value="1"/>
</dbReference>
<comment type="similarity">
    <text evidence="2 6">Belongs to the NifW family.</text>
</comment>
<evidence type="ECO:0000256" key="3">
    <source>
        <dbReference type="ARBA" id="ARBA00011284"/>
    </source>
</evidence>